<sequence length="423" mass="47647">MFLFWNNSRQLLSFCIIYLSIMIAPAKAEIDLSGFATIGLTNSNDDELIFQSSLDRIPESGLNWQTNSLFGLQINYRVSNNVDIVVQGLLEHKHHDSVSDILEMAFVRYRFNRNWSARLGRLNYNAYLLSEYLNVGYSTLWATPPMEFYTPSSNISYIDGAEVEYRKSVSAGTVQATFAYGKSQAKVASTGENYWFEYESVVNGSLSFETDKWRLKATLSHFRGKDSYFGSLTEFQQQLPSVPSDWWPAAADFAKALDFEDKDVTYAALGYHYNNGSWLLMSEIAMLNIDWAVLNNLAYGYTSVGYIVGDVTPYITYANLNTTDKRTIVAEPAYDAVPTEQARLGLLAMHQGSQNLLDISRMDQQSLSAGVRWDIGARWAVKGQVSRYQLRGPGYGAWGSDLDVNIGERRYITVASLNVSTIF</sequence>
<evidence type="ECO:0000313" key="2">
    <source>
        <dbReference type="Proteomes" id="UP001595477"/>
    </source>
</evidence>
<accession>A0ABV7JTR2</accession>
<protein>
    <recommendedName>
        <fullName evidence="3">Porin</fullName>
    </recommendedName>
</protein>
<dbReference type="RefSeq" id="WP_123325688.1">
    <property type="nucleotide sequence ID" value="NZ_JBHRSX010000014.1"/>
</dbReference>
<dbReference type="Proteomes" id="UP001595477">
    <property type="component" value="Unassembled WGS sequence"/>
</dbReference>
<evidence type="ECO:0008006" key="3">
    <source>
        <dbReference type="Google" id="ProtNLM"/>
    </source>
</evidence>
<dbReference type="EMBL" id="JBHRSX010000014">
    <property type="protein sequence ID" value="MFC3201484.1"/>
    <property type="molecule type" value="Genomic_DNA"/>
</dbReference>
<comment type="caution">
    <text evidence="1">The sequence shown here is derived from an EMBL/GenBank/DDBJ whole genome shotgun (WGS) entry which is preliminary data.</text>
</comment>
<proteinExistence type="predicted"/>
<gene>
    <name evidence="1" type="ORF">ACFOEW_06595</name>
</gene>
<organism evidence="1 2">
    <name type="scientific">Alteromonas oceani</name>
    <dbReference type="NCBI Taxonomy" id="2071609"/>
    <lineage>
        <taxon>Bacteria</taxon>
        <taxon>Pseudomonadati</taxon>
        <taxon>Pseudomonadota</taxon>
        <taxon>Gammaproteobacteria</taxon>
        <taxon>Alteromonadales</taxon>
        <taxon>Alteromonadaceae</taxon>
        <taxon>Alteromonas/Salinimonas group</taxon>
        <taxon>Alteromonas</taxon>
    </lineage>
</organism>
<name>A0ABV7JTR2_9ALTE</name>
<keyword evidence="2" id="KW-1185">Reference proteome</keyword>
<dbReference type="SUPFAM" id="SSF56935">
    <property type="entry name" value="Porins"/>
    <property type="match status" value="1"/>
</dbReference>
<evidence type="ECO:0000313" key="1">
    <source>
        <dbReference type="EMBL" id="MFC3201484.1"/>
    </source>
</evidence>
<reference evidence="2" key="1">
    <citation type="journal article" date="2019" name="Int. J. Syst. Evol. Microbiol.">
        <title>The Global Catalogue of Microorganisms (GCM) 10K type strain sequencing project: providing services to taxonomists for standard genome sequencing and annotation.</title>
        <authorList>
            <consortium name="The Broad Institute Genomics Platform"/>
            <consortium name="The Broad Institute Genome Sequencing Center for Infectious Disease"/>
            <person name="Wu L."/>
            <person name="Ma J."/>
        </authorList>
    </citation>
    <scope>NUCLEOTIDE SEQUENCE [LARGE SCALE GENOMIC DNA]</scope>
    <source>
        <strain evidence="2">KCTC 52449</strain>
    </source>
</reference>